<organism evidence="8 9">
    <name type="scientific">Sulfuricurvum kujiense</name>
    <dbReference type="NCBI Taxonomy" id="148813"/>
    <lineage>
        <taxon>Bacteria</taxon>
        <taxon>Pseudomonadati</taxon>
        <taxon>Campylobacterota</taxon>
        <taxon>Epsilonproteobacteria</taxon>
        <taxon>Campylobacterales</taxon>
        <taxon>Sulfurimonadaceae</taxon>
        <taxon>Sulfuricurvum</taxon>
    </lineage>
</organism>
<evidence type="ECO:0000256" key="6">
    <source>
        <dbReference type="SAM" id="Phobius"/>
    </source>
</evidence>
<dbReference type="GO" id="GO:0016020">
    <property type="term" value="C:membrane"/>
    <property type="evidence" value="ECO:0007669"/>
    <property type="project" value="UniProtKB-SubCell"/>
</dbReference>
<dbReference type="GO" id="GO:0017004">
    <property type="term" value="P:cytochrome complex assembly"/>
    <property type="evidence" value="ECO:0007669"/>
    <property type="project" value="UniProtKB-KW"/>
</dbReference>
<dbReference type="AlphaFoldDB" id="A0A2D3WGA6"/>
<evidence type="ECO:0000256" key="4">
    <source>
        <dbReference type="ARBA" id="ARBA00022989"/>
    </source>
</evidence>
<dbReference type="InterPro" id="IPR007816">
    <property type="entry name" value="ResB-like_domain"/>
</dbReference>
<keyword evidence="3" id="KW-0201">Cytochrome c-type biogenesis</keyword>
<evidence type="ECO:0000259" key="7">
    <source>
        <dbReference type="Pfam" id="PF05140"/>
    </source>
</evidence>
<dbReference type="Pfam" id="PF05140">
    <property type="entry name" value="ResB"/>
    <property type="match status" value="1"/>
</dbReference>
<feature type="transmembrane region" description="Helical" evidence="6">
    <location>
        <begin position="30"/>
        <end position="49"/>
    </location>
</feature>
<keyword evidence="2 6" id="KW-0812">Transmembrane</keyword>
<dbReference type="EMBL" id="DLUI01000108">
    <property type="protein sequence ID" value="DAB38110.1"/>
    <property type="molecule type" value="Genomic_DNA"/>
</dbReference>
<sequence>MLVFAVTIGYATFIENDYGSMTAKADVYNARWFEILLALLAINLTLNIINFKMARKGKWLVFIFHVAFLIILVGAALTRYMGYEGVMHIREGESSDFILSAEPYVTFKVTKGDKTYDFKEN</sequence>
<dbReference type="Proteomes" id="UP000228859">
    <property type="component" value="Unassembled WGS sequence"/>
</dbReference>
<name>A0A2D3WGA6_9BACT</name>
<protein>
    <submittedName>
        <fullName evidence="8">Cytochrome C biogenesis protein</fullName>
    </submittedName>
</protein>
<comment type="subcellular location">
    <subcellularLocation>
        <location evidence="1">Membrane</location>
        <topology evidence="1">Multi-pass membrane protein</topology>
    </subcellularLocation>
</comment>
<feature type="domain" description="ResB-like" evidence="7">
    <location>
        <begin position="58"/>
        <end position="99"/>
    </location>
</feature>
<feature type="non-terminal residue" evidence="8">
    <location>
        <position position="121"/>
    </location>
</feature>
<keyword evidence="4 6" id="KW-1133">Transmembrane helix</keyword>
<proteinExistence type="predicted"/>
<dbReference type="RefSeq" id="WP_303663060.1">
    <property type="nucleotide sequence ID" value="NZ_DLUI01000108.1"/>
</dbReference>
<comment type="caution">
    <text evidence="8">The sequence shown here is derived from an EMBL/GenBank/DDBJ whole genome shotgun (WGS) entry which is preliminary data.</text>
</comment>
<accession>A0A2D3WGA6</accession>
<feature type="transmembrane region" description="Helical" evidence="6">
    <location>
        <begin position="61"/>
        <end position="81"/>
    </location>
</feature>
<feature type="non-terminal residue" evidence="8">
    <location>
        <position position="1"/>
    </location>
</feature>
<evidence type="ECO:0000256" key="5">
    <source>
        <dbReference type="ARBA" id="ARBA00023136"/>
    </source>
</evidence>
<evidence type="ECO:0000256" key="2">
    <source>
        <dbReference type="ARBA" id="ARBA00022692"/>
    </source>
</evidence>
<keyword evidence="5 6" id="KW-0472">Membrane</keyword>
<evidence type="ECO:0000256" key="1">
    <source>
        <dbReference type="ARBA" id="ARBA00004141"/>
    </source>
</evidence>
<evidence type="ECO:0000256" key="3">
    <source>
        <dbReference type="ARBA" id="ARBA00022748"/>
    </source>
</evidence>
<gene>
    <name evidence="8" type="ORF">CFH83_07580</name>
</gene>
<evidence type="ECO:0000313" key="9">
    <source>
        <dbReference type="Proteomes" id="UP000228859"/>
    </source>
</evidence>
<reference evidence="8 9" key="1">
    <citation type="journal article" date="2017" name="Front. Microbiol.">
        <title>Comparative Genomic Analysis of the Class Epsilonproteobacteria and Proposed Reclassification to Epsilonbacteraeota (phyl. nov.).</title>
        <authorList>
            <person name="Waite D.W."/>
            <person name="Vanwonterghem I."/>
            <person name="Rinke C."/>
            <person name="Parks D.H."/>
            <person name="Zhang Y."/>
            <person name="Takai K."/>
            <person name="Sievert S.M."/>
            <person name="Simon J."/>
            <person name="Campbell B.J."/>
            <person name="Hanson T.E."/>
            <person name="Woyke T."/>
            <person name="Klotz M.G."/>
            <person name="Hugenholtz P."/>
        </authorList>
    </citation>
    <scope>NUCLEOTIDE SEQUENCE [LARGE SCALE GENOMIC DNA]</scope>
    <source>
        <strain evidence="8">UBA12443</strain>
    </source>
</reference>
<evidence type="ECO:0000313" key="8">
    <source>
        <dbReference type="EMBL" id="DAB38110.1"/>
    </source>
</evidence>